<evidence type="ECO:0000259" key="1">
    <source>
        <dbReference type="SMART" id="SM00530"/>
    </source>
</evidence>
<dbReference type="Gene3D" id="1.10.260.40">
    <property type="entry name" value="lambda repressor-like DNA-binding domains"/>
    <property type="match status" value="1"/>
</dbReference>
<protein>
    <submittedName>
        <fullName evidence="2">Helix-turn-helix domain protein</fullName>
    </submittedName>
</protein>
<reference evidence="2" key="1">
    <citation type="journal article" date="2021" name="Proc. Natl. Acad. Sci. U.S.A.">
        <title>A Catalog of Tens of Thousands of Viruses from Human Metagenomes Reveals Hidden Associations with Chronic Diseases.</title>
        <authorList>
            <person name="Tisza M.J."/>
            <person name="Buck C.B."/>
        </authorList>
    </citation>
    <scope>NUCLEOTIDE SEQUENCE</scope>
    <source>
        <strain evidence="2">Ctikv1</strain>
    </source>
</reference>
<dbReference type="InterPro" id="IPR001387">
    <property type="entry name" value="Cro/C1-type_HTH"/>
</dbReference>
<evidence type="ECO:0000313" key="2">
    <source>
        <dbReference type="EMBL" id="DAD88669.1"/>
    </source>
</evidence>
<organism evidence="2">
    <name type="scientific">Caudovirales sp. ctikv1</name>
    <dbReference type="NCBI Taxonomy" id="2826781"/>
    <lineage>
        <taxon>Viruses</taxon>
        <taxon>Duplodnaviria</taxon>
        <taxon>Heunggongvirae</taxon>
        <taxon>Uroviricota</taxon>
        <taxon>Caudoviricetes</taxon>
    </lineage>
</organism>
<proteinExistence type="predicted"/>
<sequence>MSTDERNTINKEIGERIKSIRKQKGITLADLGARLGISESNMQRYESGKIASVSIDFINRLAPILEVKPEWLIGWNKDDTPQGYYLDSETAEYAEMLRTRPEMRILFSASRGISKEDMEKAVEYIELLNLKHK</sequence>
<dbReference type="EMBL" id="BK015046">
    <property type="protein sequence ID" value="DAD88669.1"/>
    <property type="molecule type" value="Genomic_DNA"/>
</dbReference>
<dbReference type="SUPFAM" id="SSF47413">
    <property type="entry name" value="lambda repressor-like DNA-binding domains"/>
    <property type="match status" value="1"/>
</dbReference>
<dbReference type="InterPro" id="IPR010982">
    <property type="entry name" value="Lambda_DNA-bd_dom_sf"/>
</dbReference>
<feature type="domain" description="HTH cro/C1-type" evidence="1">
    <location>
        <begin position="16"/>
        <end position="72"/>
    </location>
</feature>
<dbReference type="SMART" id="SM00530">
    <property type="entry name" value="HTH_XRE"/>
    <property type="match status" value="1"/>
</dbReference>
<dbReference type="GO" id="GO:0003677">
    <property type="term" value="F:DNA binding"/>
    <property type="evidence" value="ECO:0007669"/>
    <property type="project" value="InterPro"/>
</dbReference>
<dbReference type="Pfam" id="PF13560">
    <property type="entry name" value="HTH_31"/>
    <property type="match status" value="1"/>
</dbReference>
<accession>A0A8S5N1Y2</accession>
<name>A0A8S5N1Y2_9CAUD</name>
<dbReference type="CDD" id="cd00093">
    <property type="entry name" value="HTH_XRE"/>
    <property type="match status" value="1"/>
</dbReference>